<dbReference type="RefSeq" id="WP_378261766.1">
    <property type="nucleotide sequence ID" value="NZ_JBHUKR010000004.1"/>
</dbReference>
<comment type="caution">
    <text evidence="1">The sequence shown here is derived from an EMBL/GenBank/DDBJ whole genome shotgun (WGS) entry which is preliminary data.</text>
</comment>
<dbReference type="Pfam" id="PF13189">
    <property type="entry name" value="Cytidylate_kin2"/>
    <property type="match status" value="1"/>
</dbReference>
<dbReference type="Proteomes" id="UP001597417">
    <property type="component" value="Unassembled WGS sequence"/>
</dbReference>
<evidence type="ECO:0000313" key="2">
    <source>
        <dbReference type="Proteomes" id="UP001597417"/>
    </source>
</evidence>
<sequence length="244" mass="27293">MSVSMESAPNIAFAGLTAAGKTTHAKRLAAELGYDYVSATEILLEILGIEDASDQVWFTRLEEIQSVRGTGAIDAELEERLVSLSRTRQRTVFDTWALAWIGDDPMVRIWIESDLESRVRKCVVSRGRKRISPDTAKKLIQEKDEFNRTMFRTRHDFDLFTDRDRYNAVLCNSHLIPVATAAAANSGIQSFAPIVYAAAVCVMRANESSARILQQVNPQAVQRITASIDSFWDNGHELSNSREP</sequence>
<evidence type="ECO:0000313" key="1">
    <source>
        <dbReference type="EMBL" id="MFD2415720.1"/>
    </source>
</evidence>
<name>A0ABW5FNC8_9PSEU</name>
<keyword evidence="2" id="KW-1185">Reference proteome</keyword>
<organism evidence="1 2">
    <name type="scientific">Amycolatopsis pigmentata</name>
    <dbReference type="NCBI Taxonomy" id="450801"/>
    <lineage>
        <taxon>Bacteria</taxon>
        <taxon>Bacillati</taxon>
        <taxon>Actinomycetota</taxon>
        <taxon>Actinomycetes</taxon>
        <taxon>Pseudonocardiales</taxon>
        <taxon>Pseudonocardiaceae</taxon>
        <taxon>Amycolatopsis</taxon>
    </lineage>
</organism>
<protein>
    <submittedName>
        <fullName evidence="1">Cytidylate kinase-like family protein</fullName>
    </submittedName>
</protein>
<proteinExistence type="predicted"/>
<dbReference type="InterPro" id="IPR027417">
    <property type="entry name" value="P-loop_NTPase"/>
</dbReference>
<dbReference type="EMBL" id="JBHUKR010000004">
    <property type="protein sequence ID" value="MFD2415720.1"/>
    <property type="molecule type" value="Genomic_DNA"/>
</dbReference>
<dbReference type="Gene3D" id="3.40.50.300">
    <property type="entry name" value="P-loop containing nucleotide triphosphate hydrolases"/>
    <property type="match status" value="1"/>
</dbReference>
<gene>
    <name evidence="1" type="ORF">ACFSXZ_05195</name>
</gene>
<reference evidence="2" key="1">
    <citation type="journal article" date="2019" name="Int. J. Syst. Evol. Microbiol.">
        <title>The Global Catalogue of Microorganisms (GCM) 10K type strain sequencing project: providing services to taxonomists for standard genome sequencing and annotation.</title>
        <authorList>
            <consortium name="The Broad Institute Genomics Platform"/>
            <consortium name="The Broad Institute Genome Sequencing Center for Infectious Disease"/>
            <person name="Wu L."/>
            <person name="Ma J."/>
        </authorList>
    </citation>
    <scope>NUCLEOTIDE SEQUENCE [LARGE SCALE GENOMIC DNA]</scope>
    <source>
        <strain evidence="2">CGMCC 4.7645</strain>
    </source>
</reference>
<dbReference type="SUPFAM" id="SSF52540">
    <property type="entry name" value="P-loop containing nucleoside triphosphate hydrolases"/>
    <property type="match status" value="1"/>
</dbReference>
<accession>A0ABW5FNC8</accession>